<reference evidence="2" key="1">
    <citation type="journal article" date="2022" name="Int. J. Mol. Sci.">
        <title>Draft Genome of Tanacetum Coccineum: Genomic Comparison of Closely Related Tanacetum-Family Plants.</title>
        <authorList>
            <person name="Yamashiro T."/>
            <person name="Shiraishi A."/>
            <person name="Nakayama K."/>
            <person name="Satake H."/>
        </authorList>
    </citation>
    <scope>NUCLEOTIDE SEQUENCE</scope>
</reference>
<comment type="caution">
    <text evidence="2">The sequence shown here is derived from an EMBL/GenBank/DDBJ whole genome shotgun (WGS) entry which is preliminary data.</text>
</comment>
<dbReference type="EMBL" id="BQNB010021606">
    <property type="protein sequence ID" value="GJU08167.1"/>
    <property type="molecule type" value="Genomic_DNA"/>
</dbReference>
<proteinExistence type="predicted"/>
<organism evidence="2 3">
    <name type="scientific">Tanacetum coccineum</name>
    <dbReference type="NCBI Taxonomy" id="301880"/>
    <lineage>
        <taxon>Eukaryota</taxon>
        <taxon>Viridiplantae</taxon>
        <taxon>Streptophyta</taxon>
        <taxon>Embryophyta</taxon>
        <taxon>Tracheophyta</taxon>
        <taxon>Spermatophyta</taxon>
        <taxon>Magnoliopsida</taxon>
        <taxon>eudicotyledons</taxon>
        <taxon>Gunneridae</taxon>
        <taxon>Pentapetalae</taxon>
        <taxon>asterids</taxon>
        <taxon>campanulids</taxon>
        <taxon>Asterales</taxon>
        <taxon>Asteraceae</taxon>
        <taxon>Asteroideae</taxon>
        <taxon>Anthemideae</taxon>
        <taxon>Anthemidinae</taxon>
        <taxon>Tanacetum</taxon>
    </lineage>
</organism>
<evidence type="ECO:0000259" key="1">
    <source>
        <dbReference type="Pfam" id="PF02721"/>
    </source>
</evidence>
<dbReference type="Pfam" id="PF02721">
    <property type="entry name" value="DUF223"/>
    <property type="match status" value="1"/>
</dbReference>
<evidence type="ECO:0000313" key="2">
    <source>
        <dbReference type="EMBL" id="GJU08167.1"/>
    </source>
</evidence>
<dbReference type="Proteomes" id="UP001151760">
    <property type="component" value="Unassembled WGS sequence"/>
</dbReference>
<gene>
    <name evidence="2" type="ORF">Tco_1124597</name>
</gene>
<sequence>MSNRYRYISELYANVTDNWTVNVMVSRVWTTYNLKNNQVITLDIIIVDERVSDMRQVDVKGVMDGEDTKEAYVKKDDMKESQI</sequence>
<name>A0ABQ5J6L0_9ASTR</name>
<accession>A0ABQ5J6L0</accession>
<reference evidence="2" key="2">
    <citation type="submission" date="2022-01" db="EMBL/GenBank/DDBJ databases">
        <authorList>
            <person name="Yamashiro T."/>
            <person name="Shiraishi A."/>
            <person name="Satake H."/>
            <person name="Nakayama K."/>
        </authorList>
    </citation>
    <scope>NUCLEOTIDE SEQUENCE</scope>
</reference>
<feature type="domain" description="Replication protein A 70 kDa DNA-binding subunit B/D first OB fold" evidence="1">
    <location>
        <begin position="5"/>
        <end position="54"/>
    </location>
</feature>
<dbReference type="InterPro" id="IPR003871">
    <property type="entry name" value="RFA1B/D_OB_1st"/>
</dbReference>
<evidence type="ECO:0000313" key="3">
    <source>
        <dbReference type="Proteomes" id="UP001151760"/>
    </source>
</evidence>
<protein>
    <recommendedName>
        <fullName evidence="1">Replication protein A 70 kDa DNA-binding subunit B/D first OB fold domain-containing protein</fullName>
    </recommendedName>
</protein>
<keyword evidence="3" id="KW-1185">Reference proteome</keyword>